<proteinExistence type="predicted"/>
<accession>I0IAR4</accession>
<dbReference type="KEGG" id="phm:PSMK_01930"/>
<dbReference type="AlphaFoldDB" id="I0IAR4"/>
<name>I0IAR4_PHYMF</name>
<gene>
    <name evidence="1" type="ordered locus">PSMK_01930</name>
</gene>
<dbReference type="HOGENOM" id="CLU_1141755_0_0_0"/>
<sequence length="243" mass="24763">MAALALLLSLPGCRGPRVLSGEAIAADPAGGGSSAAERLHAANATPRAVSSFSAACRLTLVTPEGETVNLDGAIVAAEPGSLRLQAWKFDRPVIDLTVTPAGRFLFARGQEVQGGVPEGFAGIPAGGLPTLAPLLTELPESGYQTRGPGLLAWPAAAFGVEADATIVATLSPLGVRELAIVGPEPPELQRIGFANHRAVGGVAWPMDWTLTGALTGTVLLEDVELNPPLPASAFEPPASARAF</sequence>
<dbReference type="STRING" id="1142394.PSMK_01930"/>
<evidence type="ECO:0000313" key="2">
    <source>
        <dbReference type="Proteomes" id="UP000007881"/>
    </source>
</evidence>
<reference evidence="1 2" key="1">
    <citation type="submission" date="2012-02" db="EMBL/GenBank/DDBJ databases">
        <title>Complete genome sequence of Phycisphaera mikurensis NBRC 102666.</title>
        <authorList>
            <person name="Ankai A."/>
            <person name="Hosoyama A."/>
            <person name="Terui Y."/>
            <person name="Sekine M."/>
            <person name="Fukai R."/>
            <person name="Kato Y."/>
            <person name="Nakamura S."/>
            <person name="Yamada-Narita S."/>
            <person name="Kawakoshi A."/>
            <person name="Fukunaga Y."/>
            <person name="Yamazaki S."/>
            <person name="Fujita N."/>
        </authorList>
    </citation>
    <scope>NUCLEOTIDE SEQUENCE [LARGE SCALE GENOMIC DNA]</scope>
    <source>
        <strain evidence="2">NBRC 102666 / KCTC 22515 / FYK2301M01</strain>
    </source>
</reference>
<protein>
    <submittedName>
        <fullName evidence="1">Uncharacterized protein</fullName>
    </submittedName>
</protein>
<dbReference type="Proteomes" id="UP000007881">
    <property type="component" value="Chromosome"/>
</dbReference>
<keyword evidence="2" id="KW-1185">Reference proteome</keyword>
<dbReference type="EMBL" id="AP012338">
    <property type="protein sequence ID" value="BAM02352.1"/>
    <property type="molecule type" value="Genomic_DNA"/>
</dbReference>
<organism evidence="1 2">
    <name type="scientific">Phycisphaera mikurensis (strain NBRC 102666 / KCTC 22515 / FYK2301M01)</name>
    <dbReference type="NCBI Taxonomy" id="1142394"/>
    <lineage>
        <taxon>Bacteria</taxon>
        <taxon>Pseudomonadati</taxon>
        <taxon>Planctomycetota</taxon>
        <taxon>Phycisphaerae</taxon>
        <taxon>Phycisphaerales</taxon>
        <taxon>Phycisphaeraceae</taxon>
        <taxon>Phycisphaera</taxon>
    </lineage>
</organism>
<evidence type="ECO:0000313" key="1">
    <source>
        <dbReference type="EMBL" id="BAM02352.1"/>
    </source>
</evidence>